<dbReference type="GO" id="GO:0003746">
    <property type="term" value="F:translation elongation factor activity"/>
    <property type="evidence" value="ECO:0007669"/>
    <property type="project" value="UniProtKB-KW"/>
</dbReference>
<dbReference type="Pfam" id="PF04315">
    <property type="entry name" value="EpmC"/>
    <property type="match status" value="1"/>
</dbReference>
<keyword evidence="1" id="KW-0648">Protein biosynthesis</keyword>
<accession>A0A6C0TX19</accession>
<name>A0A6C0TX19_9GAMM</name>
<sequence>MQLPHDARLLEELFADCFARSEQTLLCGGAAEPWYQPRSHPDEPHRLWYREDFFASALHETAHWCIAGRERRLLPDFGYWYAPEGRDPAQQAAFEQVEVRPQALEWCFARACGYRFRVSTDNLAAERDGRDDHSDFQQAVCAQAQHFAGTGLRPRALRFFLALQRAFGLDFPLSGMQFSPQDLQC</sequence>
<gene>
    <name evidence="1" type="ORF">G3T16_02085</name>
</gene>
<dbReference type="AlphaFoldDB" id="A0A6C0TX19"/>
<keyword evidence="2" id="KW-1185">Reference proteome</keyword>
<dbReference type="EMBL" id="CP048711">
    <property type="protein sequence ID" value="QIB64372.1"/>
    <property type="molecule type" value="Genomic_DNA"/>
</dbReference>
<proteinExistence type="predicted"/>
<organism evidence="1 2">
    <name type="scientific">Kineobactrum salinum</name>
    <dbReference type="NCBI Taxonomy" id="2708301"/>
    <lineage>
        <taxon>Bacteria</taxon>
        <taxon>Pseudomonadati</taxon>
        <taxon>Pseudomonadota</taxon>
        <taxon>Gammaproteobacteria</taxon>
        <taxon>Cellvibrionales</taxon>
        <taxon>Halieaceae</taxon>
        <taxon>Kineobactrum</taxon>
    </lineage>
</organism>
<evidence type="ECO:0000313" key="2">
    <source>
        <dbReference type="Proteomes" id="UP000477680"/>
    </source>
</evidence>
<reference evidence="1 2" key="1">
    <citation type="submission" date="2020-02" db="EMBL/GenBank/DDBJ databases">
        <title>Genome sequencing for Kineobactrum sp. M2.</title>
        <authorList>
            <person name="Park S.-J."/>
        </authorList>
    </citation>
    <scope>NUCLEOTIDE SEQUENCE [LARGE SCALE GENOMIC DNA]</scope>
    <source>
        <strain evidence="1 2">M2</strain>
    </source>
</reference>
<dbReference type="RefSeq" id="WP_163493622.1">
    <property type="nucleotide sequence ID" value="NZ_CP048711.1"/>
</dbReference>
<protein>
    <submittedName>
        <fullName evidence="1">Elongation factor P hydroxylase</fullName>
    </submittedName>
</protein>
<dbReference type="KEGG" id="kim:G3T16_02085"/>
<dbReference type="Proteomes" id="UP000477680">
    <property type="component" value="Chromosome"/>
</dbReference>
<keyword evidence="1" id="KW-0251">Elongation factor</keyword>
<evidence type="ECO:0000313" key="1">
    <source>
        <dbReference type="EMBL" id="QIB64372.1"/>
    </source>
</evidence>
<dbReference type="InterPro" id="IPR007411">
    <property type="entry name" value="EpmC"/>
</dbReference>